<dbReference type="EMBL" id="JBFCZG010000001">
    <property type="protein sequence ID" value="KAL3426964.1"/>
    <property type="molecule type" value="Genomic_DNA"/>
</dbReference>
<reference evidence="2 3" key="1">
    <citation type="submission" date="2024-06" db="EMBL/GenBank/DDBJ databases">
        <title>Complete genome of Phlyctema vagabunda strain 19-DSS-EL-015.</title>
        <authorList>
            <person name="Fiorenzani C."/>
        </authorList>
    </citation>
    <scope>NUCLEOTIDE SEQUENCE [LARGE SCALE GENOMIC DNA]</scope>
    <source>
        <strain evidence="2 3">19-DSS-EL-015</strain>
    </source>
</reference>
<dbReference type="Proteomes" id="UP001629113">
    <property type="component" value="Unassembled WGS sequence"/>
</dbReference>
<keyword evidence="3" id="KW-1185">Reference proteome</keyword>
<feature type="region of interest" description="Disordered" evidence="1">
    <location>
        <begin position="137"/>
        <end position="187"/>
    </location>
</feature>
<comment type="caution">
    <text evidence="2">The sequence shown here is derived from an EMBL/GenBank/DDBJ whole genome shotgun (WGS) entry which is preliminary data.</text>
</comment>
<sequence length="216" mass="21740">MAHGQTTTSFFLGYFDIDILSYLTATVIESDASATTYRLTCGGPEALTSPCGSPFTFTEGPSTFAFHSAEHDPAEDTDFTINAECLLEGTTQAICTESFGGTEANFPGLTTETYSSDMWQTVGLVDATAAAASASITASSSVAPGSTPTSTLPVQTTSTSSSEATRTSANTSSHPVTSSSSSSSSSSSTSAAAMARITAGPGWAVGAGALAALMAL</sequence>
<dbReference type="PANTHER" id="PTHR40640:SF1">
    <property type="entry name" value="ANCHORED GLYCOPROTEIN, PUTATIVE (AFU_ORTHOLOGUE AFUA_8G04860)-RELATED"/>
    <property type="match status" value="1"/>
</dbReference>
<protein>
    <submittedName>
        <fullName evidence="2">Uncharacterized protein</fullName>
    </submittedName>
</protein>
<feature type="compositionally biased region" description="Low complexity" evidence="1">
    <location>
        <begin position="156"/>
        <end position="187"/>
    </location>
</feature>
<name>A0ABR4PUC1_9HELO</name>
<feature type="compositionally biased region" description="Polar residues" evidence="1">
    <location>
        <begin position="144"/>
        <end position="155"/>
    </location>
</feature>
<evidence type="ECO:0000313" key="2">
    <source>
        <dbReference type="EMBL" id="KAL3426964.1"/>
    </source>
</evidence>
<proteinExistence type="predicted"/>
<evidence type="ECO:0000313" key="3">
    <source>
        <dbReference type="Proteomes" id="UP001629113"/>
    </source>
</evidence>
<organism evidence="2 3">
    <name type="scientific">Phlyctema vagabunda</name>
    <dbReference type="NCBI Taxonomy" id="108571"/>
    <lineage>
        <taxon>Eukaryota</taxon>
        <taxon>Fungi</taxon>
        <taxon>Dikarya</taxon>
        <taxon>Ascomycota</taxon>
        <taxon>Pezizomycotina</taxon>
        <taxon>Leotiomycetes</taxon>
        <taxon>Helotiales</taxon>
        <taxon>Dermateaceae</taxon>
        <taxon>Phlyctema</taxon>
    </lineage>
</organism>
<accession>A0ABR4PUC1</accession>
<dbReference type="PANTHER" id="PTHR40640">
    <property type="entry name" value="ANCHORED GLYCOPROTEIN, PUTATIVE (AFU_ORTHOLOGUE AFUA_8G04860)-RELATED"/>
    <property type="match status" value="1"/>
</dbReference>
<gene>
    <name evidence="2" type="ORF">PVAG01_00473</name>
</gene>
<evidence type="ECO:0000256" key="1">
    <source>
        <dbReference type="SAM" id="MobiDB-lite"/>
    </source>
</evidence>